<feature type="compositionally biased region" description="Low complexity" evidence="1">
    <location>
        <begin position="149"/>
        <end position="210"/>
    </location>
</feature>
<sequence>MTTLTLPAATIYTFNGTLAPILPANPGIISLSPSFNLYVPTTVSQPGQVVITDLIQKLEAAVSGKPASVTDAPSPGGATSGVTIVAGSGHIPALTAEGQNSAANIVGDTVVAVGITIWIPVTSFSANLDVSILSDSLKAAAPTISTAVTTTSAASASSSTASATSTTSSNSNPSSLASDASNSSTQSGSRLSGTSSTGNSSPTSSAASPPDKGNISEKPSVGPTVGVWWMRRRMQKSTARSDSTADPRDSHFDSEKISSTQDTEVIASTKDITGWEKHLPQEKDDKAIAKNFRALFEQFQIHMEAFYGKRTINLAEKELNLIAQLAPTSIMDLLQQSKGELALLESILIRWVIERISFRAGPQESFLPLECTIIPRQNQWHMESDKAGTKVASESRKGFKRAFSQWRRLTAFLRGELDPDAQENLNTRIDDAARAFTDAFRPWEKKSKGTTDPAANLRALFSHASDTGLMIFAQPSTFGFEWPDSSQHNVIVVVPALVKRMDEWGTDIRPPQLLVEAKCVQL</sequence>
<protein>
    <submittedName>
        <fullName evidence="2">Uncharacterized protein</fullName>
    </submittedName>
</protein>
<dbReference type="EMBL" id="ML996093">
    <property type="protein sequence ID" value="KAF2148553.1"/>
    <property type="molecule type" value="Genomic_DNA"/>
</dbReference>
<reference evidence="2" key="1">
    <citation type="journal article" date="2020" name="Stud. Mycol.">
        <title>101 Dothideomycetes genomes: a test case for predicting lifestyles and emergence of pathogens.</title>
        <authorList>
            <person name="Haridas S."/>
            <person name="Albert R."/>
            <person name="Binder M."/>
            <person name="Bloem J."/>
            <person name="Labutti K."/>
            <person name="Salamov A."/>
            <person name="Andreopoulos B."/>
            <person name="Baker S."/>
            <person name="Barry K."/>
            <person name="Bills G."/>
            <person name="Bluhm B."/>
            <person name="Cannon C."/>
            <person name="Castanera R."/>
            <person name="Culley D."/>
            <person name="Daum C."/>
            <person name="Ezra D."/>
            <person name="Gonzalez J."/>
            <person name="Henrissat B."/>
            <person name="Kuo A."/>
            <person name="Liang C."/>
            <person name="Lipzen A."/>
            <person name="Lutzoni F."/>
            <person name="Magnuson J."/>
            <person name="Mondo S."/>
            <person name="Nolan M."/>
            <person name="Ohm R."/>
            <person name="Pangilinan J."/>
            <person name="Park H.-J."/>
            <person name="Ramirez L."/>
            <person name="Alfaro M."/>
            <person name="Sun H."/>
            <person name="Tritt A."/>
            <person name="Yoshinaga Y."/>
            <person name="Zwiers L.-H."/>
            <person name="Turgeon B."/>
            <person name="Goodwin S."/>
            <person name="Spatafora J."/>
            <person name="Crous P."/>
            <person name="Grigoriev I."/>
        </authorList>
    </citation>
    <scope>NUCLEOTIDE SEQUENCE</scope>
    <source>
        <strain evidence="2">CBS 260.36</strain>
    </source>
</reference>
<feature type="region of interest" description="Disordered" evidence="1">
    <location>
        <begin position="149"/>
        <end position="262"/>
    </location>
</feature>
<keyword evidence="3" id="KW-1185">Reference proteome</keyword>
<evidence type="ECO:0000313" key="3">
    <source>
        <dbReference type="Proteomes" id="UP000799439"/>
    </source>
</evidence>
<comment type="caution">
    <text evidence="2">The sequence shown here is derived from an EMBL/GenBank/DDBJ whole genome shotgun (WGS) entry which is preliminary data.</text>
</comment>
<dbReference type="OrthoDB" id="5421765at2759"/>
<proteinExistence type="predicted"/>
<dbReference type="AlphaFoldDB" id="A0A9P4IR65"/>
<evidence type="ECO:0000313" key="2">
    <source>
        <dbReference type="EMBL" id="KAF2148553.1"/>
    </source>
</evidence>
<accession>A0A9P4IR65</accession>
<name>A0A9P4IR65_9PEZI</name>
<feature type="compositionally biased region" description="Basic and acidic residues" evidence="1">
    <location>
        <begin position="243"/>
        <end position="256"/>
    </location>
</feature>
<dbReference type="Proteomes" id="UP000799439">
    <property type="component" value="Unassembled WGS sequence"/>
</dbReference>
<gene>
    <name evidence="2" type="ORF">K461DRAFT_272031</name>
</gene>
<organism evidence="2 3">
    <name type="scientific">Myriangium duriaei CBS 260.36</name>
    <dbReference type="NCBI Taxonomy" id="1168546"/>
    <lineage>
        <taxon>Eukaryota</taxon>
        <taxon>Fungi</taxon>
        <taxon>Dikarya</taxon>
        <taxon>Ascomycota</taxon>
        <taxon>Pezizomycotina</taxon>
        <taxon>Dothideomycetes</taxon>
        <taxon>Dothideomycetidae</taxon>
        <taxon>Myriangiales</taxon>
        <taxon>Myriangiaceae</taxon>
        <taxon>Myriangium</taxon>
    </lineage>
</organism>
<evidence type="ECO:0000256" key="1">
    <source>
        <dbReference type="SAM" id="MobiDB-lite"/>
    </source>
</evidence>